<dbReference type="EMBL" id="DF237144">
    <property type="protein sequence ID" value="GAQ84580.1"/>
    <property type="molecule type" value="Genomic_DNA"/>
</dbReference>
<dbReference type="AlphaFoldDB" id="A0A1Y1I0W4"/>
<name>A0A1Y1I0W4_KLENI</name>
<sequence>MLAVKNKMRSTHNIRKNFVPKNQSRTVSRLTISLQKSDKVMEPVELRLKPGRLATSASGSPATSRWSDRVCVRSLDKGRHQKRYLYK</sequence>
<organism evidence="1 2">
    <name type="scientific">Klebsormidium nitens</name>
    <name type="common">Green alga</name>
    <name type="synonym">Ulothrix nitens</name>
    <dbReference type="NCBI Taxonomy" id="105231"/>
    <lineage>
        <taxon>Eukaryota</taxon>
        <taxon>Viridiplantae</taxon>
        <taxon>Streptophyta</taxon>
        <taxon>Klebsormidiophyceae</taxon>
        <taxon>Klebsormidiales</taxon>
        <taxon>Klebsormidiaceae</taxon>
        <taxon>Klebsormidium</taxon>
    </lineage>
</organism>
<protein>
    <submittedName>
        <fullName evidence="1">Uncharacterized protein</fullName>
    </submittedName>
</protein>
<accession>A0A1Y1I0W4</accession>
<proteinExistence type="predicted"/>
<evidence type="ECO:0000313" key="1">
    <source>
        <dbReference type="EMBL" id="GAQ84580.1"/>
    </source>
</evidence>
<reference evidence="1 2" key="1">
    <citation type="journal article" date="2014" name="Nat. Commun.">
        <title>Klebsormidium flaccidum genome reveals primary factors for plant terrestrial adaptation.</title>
        <authorList>
            <person name="Hori K."/>
            <person name="Maruyama F."/>
            <person name="Fujisawa T."/>
            <person name="Togashi T."/>
            <person name="Yamamoto N."/>
            <person name="Seo M."/>
            <person name="Sato S."/>
            <person name="Yamada T."/>
            <person name="Mori H."/>
            <person name="Tajima N."/>
            <person name="Moriyama T."/>
            <person name="Ikeuchi M."/>
            <person name="Watanabe M."/>
            <person name="Wada H."/>
            <person name="Kobayashi K."/>
            <person name="Saito M."/>
            <person name="Masuda T."/>
            <person name="Sasaki-Sekimoto Y."/>
            <person name="Mashiguchi K."/>
            <person name="Awai K."/>
            <person name="Shimojima M."/>
            <person name="Masuda S."/>
            <person name="Iwai M."/>
            <person name="Nobusawa T."/>
            <person name="Narise T."/>
            <person name="Kondo S."/>
            <person name="Saito H."/>
            <person name="Sato R."/>
            <person name="Murakawa M."/>
            <person name="Ihara Y."/>
            <person name="Oshima-Yamada Y."/>
            <person name="Ohtaka K."/>
            <person name="Satoh M."/>
            <person name="Sonobe K."/>
            <person name="Ishii M."/>
            <person name="Ohtani R."/>
            <person name="Kanamori-Sato M."/>
            <person name="Honoki R."/>
            <person name="Miyazaki D."/>
            <person name="Mochizuki H."/>
            <person name="Umetsu J."/>
            <person name="Higashi K."/>
            <person name="Shibata D."/>
            <person name="Kamiya Y."/>
            <person name="Sato N."/>
            <person name="Nakamura Y."/>
            <person name="Tabata S."/>
            <person name="Ida S."/>
            <person name="Kurokawa K."/>
            <person name="Ohta H."/>
        </authorList>
    </citation>
    <scope>NUCLEOTIDE SEQUENCE [LARGE SCALE GENOMIC DNA]</scope>
    <source>
        <strain evidence="1 2">NIES-2285</strain>
    </source>
</reference>
<evidence type="ECO:0000313" key="2">
    <source>
        <dbReference type="Proteomes" id="UP000054558"/>
    </source>
</evidence>
<gene>
    <name evidence="1" type="ORF">KFL_001950130</name>
</gene>
<keyword evidence="2" id="KW-1185">Reference proteome</keyword>
<dbReference type="Proteomes" id="UP000054558">
    <property type="component" value="Unassembled WGS sequence"/>
</dbReference>